<dbReference type="PANTHER" id="PTHR20275">
    <property type="entry name" value="NAD KINASE"/>
    <property type="match status" value="1"/>
</dbReference>
<evidence type="ECO:0000256" key="6">
    <source>
        <dbReference type="ARBA" id="ARBA00022840"/>
    </source>
</evidence>
<dbReference type="GO" id="GO:0005524">
    <property type="term" value="F:ATP binding"/>
    <property type="evidence" value="ECO:0007669"/>
    <property type="project" value="UniProtKB-KW"/>
</dbReference>
<dbReference type="EC" id="2.7.1.23" evidence="2"/>
<dbReference type="Gene3D" id="2.60.200.30">
    <property type="entry name" value="Probable inorganic polyphosphate/atp-NAD kinase, domain 2"/>
    <property type="match status" value="1"/>
</dbReference>
<keyword evidence="4" id="KW-0547">Nucleotide-binding</keyword>
<comment type="caution">
    <text evidence="9">The sequence shown here is derived from an EMBL/GenBank/DDBJ whole genome shotgun (WGS) entry which is preliminary data.</text>
</comment>
<dbReference type="STRING" id="6573.A0A210PTR9"/>
<gene>
    <name evidence="9" type="ORF">KP79_PYT21770</name>
</gene>
<keyword evidence="7" id="KW-0521">NADP</keyword>
<dbReference type="Pfam" id="PF01513">
    <property type="entry name" value="NAD_kinase"/>
    <property type="match status" value="1"/>
</dbReference>
<keyword evidence="5 9" id="KW-0418">Kinase</keyword>
<dbReference type="GO" id="GO:0019674">
    <property type="term" value="P:NAD+ metabolic process"/>
    <property type="evidence" value="ECO:0007669"/>
    <property type="project" value="InterPro"/>
</dbReference>
<name>A0A210PTR9_MIZYE</name>
<dbReference type="SUPFAM" id="SSF111331">
    <property type="entry name" value="NAD kinase/diacylglycerol kinase-like"/>
    <property type="match status" value="1"/>
</dbReference>
<evidence type="ECO:0000256" key="3">
    <source>
        <dbReference type="ARBA" id="ARBA00022679"/>
    </source>
</evidence>
<proteinExistence type="inferred from homology"/>
<dbReference type="InterPro" id="IPR002504">
    <property type="entry name" value="NADK"/>
</dbReference>
<accession>A0A210PTR9</accession>
<dbReference type="InterPro" id="IPR017437">
    <property type="entry name" value="ATP-NAD_kinase_PpnK-typ_C"/>
</dbReference>
<dbReference type="AlphaFoldDB" id="A0A210PTR9"/>
<sequence length="759" mass="83979">MRIGDCGEFSQQSSQNTGLQTLYRKELIKKTQGMSEDFTPSFDASQQQTDQDVNFPDILVTQRNESDHTTYRLCQSHQCFVTPGMLPWIPPTNNLDLPTNVKALVCDSEVLGESLILENDSIKLLPPVYVDDECQKSPHESGNKGNLNLTDCACKHSMVHICTQNKNNSCLHCSKILYQCNCPKTQKSEIRKISHEKSNGVVVEWRMNIRNIPQACGHRMDIGQTEICRCNRNVPSPNISLCDLDISHVHNRRISDGERTVLCGKLEQNNNVGELTVQSELICDHDHLRERKDVHVDTLQTKGKGLDLNRKISSEVQGAENSAVKQENCACSGQTLPVSKSEPDSILNSTHQCKNKNTYITSSGNSNCGISSSRNGYRGISRQTESGKYSVCPKYETPCTNGSFHYTAWTIPDPRNQKLTWNKPPLTVLVVKKLFDDGALTAFLNLVQWLVKVKNMLVYCESSVLEDSILKVDDKFKEIQNKLQIFNGEKDDLTNKVDFIICLGGDGTLLYASSLFQMSVPPVMAFNLGSLGFLTPFHFNNFKEQVTGVLEGNASLLLRYRLKCIVSKRDGGSPSKTSIPTKVGARILVFNEVVIDRGQSSYLTNLDLYVEGRLVTTAQGDGIIISTPTGSTAYAMAAGASMVHPSVPAIVITPICPHSLSFRPIVVPAGVEIKVSVAPDSRNPASASFDGRDRQEITQGDSVIITTAQYPVPSVCFKDQMDDWFDSLAECLHWNVRKPQKPLASTPSVTSLDSMDLSN</sequence>
<evidence type="ECO:0000256" key="2">
    <source>
        <dbReference type="ARBA" id="ARBA00012120"/>
    </source>
</evidence>
<dbReference type="GO" id="GO:0003951">
    <property type="term" value="F:NAD+ kinase activity"/>
    <property type="evidence" value="ECO:0007669"/>
    <property type="project" value="UniProtKB-EC"/>
</dbReference>
<keyword evidence="6" id="KW-0067">ATP-binding</keyword>
<dbReference type="FunFam" id="2.60.200.30:FF:000009">
    <property type="entry name" value="Poly(P)/ATP NAD kinase"/>
    <property type="match status" value="1"/>
</dbReference>
<comment type="similarity">
    <text evidence="1">Belongs to the NAD kinase family.</text>
</comment>
<dbReference type="HAMAP" id="MF_00361">
    <property type="entry name" value="NAD_kinase"/>
    <property type="match status" value="1"/>
</dbReference>
<keyword evidence="8" id="KW-0520">NAD</keyword>
<dbReference type="OrthoDB" id="24581at2759"/>
<keyword evidence="10" id="KW-1185">Reference proteome</keyword>
<evidence type="ECO:0000256" key="4">
    <source>
        <dbReference type="ARBA" id="ARBA00022741"/>
    </source>
</evidence>
<dbReference type="Pfam" id="PF20143">
    <property type="entry name" value="NAD_kinase_C"/>
    <property type="match status" value="1"/>
</dbReference>
<dbReference type="InterPro" id="IPR017438">
    <property type="entry name" value="ATP-NAD_kinase_N"/>
</dbReference>
<evidence type="ECO:0000256" key="8">
    <source>
        <dbReference type="ARBA" id="ARBA00023027"/>
    </source>
</evidence>
<dbReference type="InterPro" id="IPR016064">
    <property type="entry name" value="NAD/diacylglycerol_kinase_sf"/>
</dbReference>
<evidence type="ECO:0000256" key="1">
    <source>
        <dbReference type="ARBA" id="ARBA00010995"/>
    </source>
</evidence>
<dbReference type="Proteomes" id="UP000242188">
    <property type="component" value="Unassembled WGS sequence"/>
</dbReference>
<reference evidence="9 10" key="1">
    <citation type="journal article" date="2017" name="Nat. Ecol. Evol.">
        <title>Scallop genome provides insights into evolution of bilaterian karyotype and development.</title>
        <authorList>
            <person name="Wang S."/>
            <person name="Zhang J."/>
            <person name="Jiao W."/>
            <person name="Li J."/>
            <person name="Xun X."/>
            <person name="Sun Y."/>
            <person name="Guo X."/>
            <person name="Huan P."/>
            <person name="Dong B."/>
            <person name="Zhang L."/>
            <person name="Hu X."/>
            <person name="Sun X."/>
            <person name="Wang J."/>
            <person name="Zhao C."/>
            <person name="Wang Y."/>
            <person name="Wang D."/>
            <person name="Huang X."/>
            <person name="Wang R."/>
            <person name="Lv J."/>
            <person name="Li Y."/>
            <person name="Zhang Z."/>
            <person name="Liu B."/>
            <person name="Lu W."/>
            <person name="Hui Y."/>
            <person name="Liang J."/>
            <person name="Zhou Z."/>
            <person name="Hou R."/>
            <person name="Li X."/>
            <person name="Liu Y."/>
            <person name="Li H."/>
            <person name="Ning X."/>
            <person name="Lin Y."/>
            <person name="Zhao L."/>
            <person name="Xing Q."/>
            <person name="Dou J."/>
            <person name="Li Y."/>
            <person name="Mao J."/>
            <person name="Guo H."/>
            <person name="Dou H."/>
            <person name="Li T."/>
            <person name="Mu C."/>
            <person name="Jiang W."/>
            <person name="Fu Q."/>
            <person name="Fu X."/>
            <person name="Miao Y."/>
            <person name="Liu J."/>
            <person name="Yu Q."/>
            <person name="Li R."/>
            <person name="Liao H."/>
            <person name="Li X."/>
            <person name="Kong Y."/>
            <person name="Jiang Z."/>
            <person name="Chourrout D."/>
            <person name="Li R."/>
            <person name="Bao Z."/>
        </authorList>
    </citation>
    <scope>NUCLEOTIDE SEQUENCE [LARGE SCALE GENOMIC DNA]</scope>
    <source>
        <strain evidence="9 10">PY_sf001</strain>
    </source>
</reference>
<dbReference type="Gene3D" id="3.40.50.10330">
    <property type="entry name" value="Probable inorganic polyphosphate/atp-NAD kinase, domain 1"/>
    <property type="match status" value="1"/>
</dbReference>
<evidence type="ECO:0000313" key="10">
    <source>
        <dbReference type="Proteomes" id="UP000242188"/>
    </source>
</evidence>
<dbReference type="EMBL" id="NEDP02005506">
    <property type="protein sequence ID" value="OWF39846.1"/>
    <property type="molecule type" value="Genomic_DNA"/>
</dbReference>
<evidence type="ECO:0000313" key="9">
    <source>
        <dbReference type="EMBL" id="OWF39846.1"/>
    </source>
</evidence>
<dbReference type="GO" id="GO:0006741">
    <property type="term" value="P:NADP+ biosynthetic process"/>
    <property type="evidence" value="ECO:0007669"/>
    <property type="project" value="InterPro"/>
</dbReference>
<evidence type="ECO:0000256" key="7">
    <source>
        <dbReference type="ARBA" id="ARBA00022857"/>
    </source>
</evidence>
<dbReference type="PANTHER" id="PTHR20275:SF0">
    <property type="entry name" value="NAD KINASE"/>
    <property type="match status" value="1"/>
</dbReference>
<protein>
    <recommendedName>
        <fullName evidence="2">NAD(+) kinase</fullName>
        <ecNumber evidence="2">2.7.1.23</ecNumber>
    </recommendedName>
</protein>
<evidence type="ECO:0000256" key="5">
    <source>
        <dbReference type="ARBA" id="ARBA00022777"/>
    </source>
</evidence>
<keyword evidence="3" id="KW-0808">Transferase</keyword>
<organism evidence="9 10">
    <name type="scientific">Mizuhopecten yessoensis</name>
    <name type="common">Japanese scallop</name>
    <name type="synonym">Patinopecten yessoensis</name>
    <dbReference type="NCBI Taxonomy" id="6573"/>
    <lineage>
        <taxon>Eukaryota</taxon>
        <taxon>Metazoa</taxon>
        <taxon>Spiralia</taxon>
        <taxon>Lophotrochozoa</taxon>
        <taxon>Mollusca</taxon>
        <taxon>Bivalvia</taxon>
        <taxon>Autobranchia</taxon>
        <taxon>Pteriomorphia</taxon>
        <taxon>Pectinida</taxon>
        <taxon>Pectinoidea</taxon>
        <taxon>Pectinidae</taxon>
        <taxon>Mizuhopecten</taxon>
    </lineage>
</organism>